<protein>
    <submittedName>
        <fullName evidence="1">Uncharacterized protein</fullName>
    </submittedName>
</protein>
<evidence type="ECO:0000313" key="2">
    <source>
        <dbReference type="Proteomes" id="UP000499080"/>
    </source>
</evidence>
<organism evidence="1 2">
    <name type="scientific">Araneus ventricosus</name>
    <name type="common">Orbweaver spider</name>
    <name type="synonym">Epeira ventricosa</name>
    <dbReference type="NCBI Taxonomy" id="182803"/>
    <lineage>
        <taxon>Eukaryota</taxon>
        <taxon>Metazoa</taxon>
        <taxon>Ecdysozoa</taxon>
        <taxon>Arthropoda</taxon>
        <taxon>Chelicerata</taxon>
        <taxon>Arachnida</taxon>
        <taxon>Araneae</taxon>
        <taxon>Araneomorphae</taxon>
        <taxon>Entelegynae</taxon>
        <taxon>Araneoidea</taxon>
        <taxon>Araneidae</taxon>
        <taxon>Araneus</taxon>
    </lineage>
</organism>
<dbReference type="Proteomes" id="UP000499080">
    <property type="component" value="Unassembled WGS sequence"/>
</dbReference>
<reference evidence="1 2" key="1">
    <citation type="journal article" date="2019" name="Sci. Rep.">
        <title>Orb-weaving spider Araneus ventricosus genome elucidates the spidroin gene catalogue.</title>
        <authorList>
            <person name="Kono N."/>
            <person name="Nakamura H."/>
            <person name="Ohtoshi R."/>
            <person name="Moran D.A.P."/>
            <person name="Shinohara A."/>
            <person name="Yoshida Y."/>
            <person name="Fujiwara M."/>
            <person name="Mori M."/>
            <person name="Tomita M."/>
            <person name="Arakawa K."/>
        </authorList>
    </citation>
    <scope>NUCLEOTIDE SEQUENCE [LARGE SCALE GENOMIC DNA]</scope>
</reference>
<dbReference type="EMBL" id="BGPR01000567">
    <property type="protein sequence ID" value="GBM26707.1"/>
    <property type="molecule type" value="Genomic_DNA"/>
</dbReference>
<dbReference type="AlphaFoldDB" id="A0A4Y2ED58"/>
<comment type="caution">
    <text evidence="1">The sequence shown here is derived from an EMBL/GenBank/DDBJ whole genome shotgun (WGS) entry which is preliminary data.</text>
</comment>
<keyword evidence="2" id="KW-1185">Reference proteome</keyword>
<name>A0A4Y2ED58_ARAVE</name>
<proteinExistence type="predicted"/>
<evidence type="ECO:0000313" key="1">
    <source>
        <dbReference type="EMBL" id="GBM26707.1"/>
    </source>
</evidence>
<accession>A0A4Y2ED58</accession>
<gene>
    <name evidence="1" type="ORF">AVEN_124998_1</name>
</gene>
<sequence>MAGLSVGHDGFAAIHPFQLEHVRRISGGLKRVFRETIDLWRRNRRPNQRLVCSSKLSDYEEITCFIVWVIAFINVFCSPEKEISLVYLVLLRIRITVSTLPLLHSYRKR</sequence>